<reference evidence="2 3" key="1">
    <citation type="submission" date="2014-05" db="EMBL/GenBank/DDBJ databases">
        <title>Whole genome shotgun sequence of Rhizobium rhizogenes NBRC 13257.</title>
        <authorList>
            <person name="Katano-Makiyama Y."/>
            <person name="Hosoyama A."/>
            <person name="Hashimoto M."/>
            <person name="Hosoyama Y."/>
            <person name="Noguchi M."/>
            <person name="Tsuchikane K."/>
            <person name="Kimura A."/>
            <person name="Ohji S."/>
            <person name="Ichikawa N."/>
            <person name="Yamazoe A."/>
            <person name="Fujita N."/>
        </authorList>
    </citation>
    <scope>NUCLEOTIDE SEQUENCE [LARGE SCALE GENOMIC DNA]</scope>
    <source>
        <strain evidence="2 3">NBRC 13257</strain>
    </source>
</reference>
<proteinExistence type="predicted"/>
<dbReference type="GeneID" id="86848425"/>
<dbReference type="AlphaFoldDB" id="A0AA87QJJ6"/>
<name>A0AA87QJJ6_RHIRH</name>
<organism evidence="2 3">
    <name type="scientific">Rhizobium rhizogenes NBRC 13257</name>
    <dbReference type="NCBI Taxonomy" id="1220581"/>
    <lineage>
        <taxon>Bacteria</taxon>
        <taxon>Pseudomonadati</taxon>
        <taxon>Pseudomonadota</taxon>
        <taxon>Alphaproteobacteria</taxon>
        <taxon>Hyphomicrobiales</taxon>
        <taxon>Rhizobiaceae</taxon>
        <taxon>Rhizobium/Agrobacterium group</taxon>
        <taxon>Rhizobium</taxon>
    </lineage>
</organism>
<gene>
    <name evidence="2" type="ORF">RRH01S_14_00710</name>
</gene>
<feature type="chain" id="PRO_5041719602" description="DUF3829 domain-containing protein" evidence="1">
    <location>
        <begin position="23"/>
        <end position="312"/>
    </location>
</feature>
<dbReference type="InterPro" id="IPR024291">
    <property type="entry name" value="DUF3829"/>
</dbReference>
<dbReference type="PROSITE" id="PS51257">
    <property type="entry name" value="PROKAR_LIPOPROTEIN"/>
    <property type="match status" value="1"/>
</dbReference>
<dbReference type="EMBL" id="BAYX01000014">
    <property type="protein sequence ID" value="GAJ95918.1"/>
    <property type="molecule type" value="Genomic_DNA"/>
</dbReference>
<feature type="signal peptide" evidence="1">
    <location>
        <begin position="1"/>
        <end position="22"/>
    </location>
</feature>
<dbReference type="Proteomes" id="UP000026941">
    <property type="component" value="Unassembled WGS sequence"/>
</dbReference>
<dbReference type="RefSeq" id="WP_034518257.1">
    <property type="nucleotide sequence ID" value="NZ_BAYX01000014.1"/>
</dbReference>
<evidence type="ECO:0000313" key="2">
    <source>
        <dbReference type="EMBL" id="GAJ95918.1"/>
    </source>
</evidence>
<dbReference type="Pfam" id="PF12889">
    <property type="entry name" value="DUF3829"/>
    <property type="match status" value="1"/>
</dbReference>
<evidence type="ECO:0008006" key="4">
    <source>
        <dbReference type="Google" id="ProtNLM"/>
    </source>
</evidence>
<evidence type="ECO:0000313" key="3">
    <source>
        <dbReference type="Proteomes" id="UP000026941"/>
    </source>
</evidence>
<evidence type="ECO:0000256" key="1">
    <source>
        <dbReference type="SAM" id="SignalP"/>
    </source>
</evidence>
<accession>A0AA87QJJ6</accession>
<keyword evidence="1" id="KW-0732">Signal</keyword>
<protein>
    <recommendedName>
        <fullName evidence="4">DUF3829 domain-containing protein</fullName>
    </recommendedName>
</protein>
<comment type="caution">
    <text evidence="2">The sequence shown here is derived from an EMBL/GenBank/DDBJ whole genome shotgun (WGS) entry which is preliminary data.</text>
</comment>
<sequence length="312" mass="33794">MKTSAPVAIIAMAFTVVLALSACDDQSNSTATSNQSSADTASKLANSAKLNDYVLAYNDLIGDSGLLAQYQAYENANISKSTTSDNITDVSKGSLEQSADKLKTVRGAKSNAPTELDTAADKLISALGQVVPRLSGLDVYYASKAYMEDGLARGKREDPLMLTDFQAAAVALEEFHQQLQKELDRREQAELAKIKERGDMPVYQTRLALSQARQLVDLLNSSEEPGKPALQSQIDAKITDLEKTLEDQRTAMAKAKQEGGSGVNTPLLDGINDSLTGMVGDFREIKQDPTPDKYQLVVTRFNSAIEMFNSVR</sequence>